<protein>
    <submittedName>
        <fullName evidence="2">Uncharacterized protein</fullName>
    </submittedName>
</protein>
<dbReference type="EMBL" id="MN740318">
    <property type="protein sequence ID" value="QHT99874.1"/>
    <property type="molecule type" value="Genomic_DNA"/>
</dbReference>
<sequence>MRKIELEKTASMIFNIVCLVVVVGGFAYFLSVQYSATKEAAEQEEKRIPFEPQLWYSATRNIRSEEYGRQLEPFEIETRYDIPGPAYGGGDETVSGNY</sequence>
<evidence type="ECO:0000256" key="1">
    <source>
        <dbReference type="SAM" id="Phobius"/>
    </source>
</evidence>
<keyword evidence="1" id="KW-1133">Transmembrane helix</keyword>
<accession>A0A6C0J2H4</accession>
<name>A0A6C0J2H4_9ZZZZ</name>
<keyword evidence="1" id="KW-0472">Membrane</keyword>
<feature type="transmembrane region" description="Helical" evidence="1">
    <location>
        <begin position="12"/>
        <end position="30"/>
    </location>
</feature>
<dbReference type="AlphaFoldDB" id="A0A6C0J2H4"/>
<organism evidence="2">
    <name type="scientific">viral metagenome</name>
    <dbReference type="NCBI Taxonomy" id="1070528"/>
    <lineage>
        <taxon>unclassified sequences</taxon>
        <taxon>metagenomes</taxon>
        <taxon>organismal metagenomes</taxon>
    </lineage>
</organism>
<evidence type="ECO:0000313" key="2">
    <source>
        <dbReference type="EMBL" id="QHT99874.1"/>
    </source>
</evidence>
<keyword evidence="1" id="KW-0812">Transmembrane</keyword>
<reference evidence="2" key="1">
    <citation type="journal article" date="2020" name="Nature">
        <title>Giant virus diversity and host interactions through global metagenomics.</title>
        <authorList>
            <person name="Schulz F."/>
            <person name="Roux S."/>
            <person name="Paez-Espino D."/>
            <person name="Jungbluth S."/>
            <person name="Walsh D.A."/>
            <person name="Denef V.J."/>
            <person name="McMahon K.D."/>
            <person name="Konstantinidis K.T."/>
            <person name="Eloe-Fadrosh E.A."/>
            <person name="Kyrpides N.C."/>
            <person name="Woyke T."/>
        </authorList>
    </citation>
    <scope>NUCLEOTIDE SEQUENCE</scope>
    <source>
        <strain evidence="2">GVMAG-M-3300025778-1</strain>
    </source>
</reference>
<proteinExistence type="predicted"/>